<evidence type="ECO:0000313" key="2">
    <source>
        <dbReference type="EMBL" id="EOA97920.1"/>
    </source>
</evidence>
<reference evidence="3" key="1">
    <citation type="journal article" date="2013" name="Nat. Genet.">
        <title>The duck genome and transcriptome provide insight into an avian influenza virus reservoir species.</title>
        <authorList>
            <person name="Huang Y."/>
            <person name="Li Y."/>
            <person name="Burt D.W."/>
            <person name="Chen H."/>
            <person name="Zhang Y."/>
            <person name="Qian W."/>
            <person name="Kim H."/>
            <person name="Gan S."/>
            <person name="Zhao Y."/>
            <person name="Li J."/>
            <person name="Yi K."/>
            <person name="Feng H."/>
            <person name="Zhu P."/>
            <person name="Li B."/>
            <person name="Liu Q."/>
            <person name="Fairley S."/>
            <person name="Magor K.E."/>
            <person name="Du Z."/>
            <person name="Hu X."/>
            <person name="Goodman L."/>
            <person name="Tafer H."/>
            <person name="Vignal A."/>
            <person name="Lee T."/>
            <person name="Kim K.W."/>
            <person name="Sheng Z."/>
            <person name="An Y."/>
            <person name="Searle S."/>
            <person name="Herrero J."/>
            <person name="Groenen M.A."/>
            <person name="Crooijmans R.P."/>
            <person name="Faraut T."/>
            <person name="Cai Q."/>
            <person name="Webster R.G."/>
            <person name="Aldridge J.R."/>
            <person name="Warren W.C."/>
            <person name="Bartschat S."/>
            <person name="Kehr S."/>
            <person name="Marz M."/>
            <person name="Stadler P.F."/>
            <person name="Smith J."/>
            <person name="Kraus R.H."/>
            <person name="Zhao Y."/>
            <person name="Ren L."/>
            <person name="Fei J."/>
            <person name="Morisson M."/>
            <person name="Kaiser P."/>
            <person name="Griffin D.K."/>
            <person name="Rao M."/>
            <person name="Pitel F."/>
            <person name="Wang J."/>
            <person name="Li N."/>
        </authorList>
    </citation>
    <scope>NUCLEOTIDE SEQUENCE [LARGE SCALE GENOMIC DNA]</scope>
</reference>
<evidence type="ECO:0000313" key="3">
    <source>
        <dbReference type="Proteomes" id="UP000296049"/>
    </source>
</evidence>
<evidence type="ECO:0000256" key="1">
    <source>
        <dbReference type="SAM" id="MobiDB-lite"/>
    </source>
</evidence>
<protein>
    <submittedName>
        <fullName evidence="2">Uncharacterized protein</fullName>
    </submittedName>
</protein>
<organism evidence="2 3">
    <name type="scientific">Anas platyrhynchos</name>
    <name type="common">Mallard</name>
    <name type="synonym">Anas boschas</name>
    <dbReference type="NCBI Taxonomy" id="8839"/>
    <lineage>
        <taxon>Eukaryota</taxon>
        <taxon>Metazoa</taxon>
        <taxon>Chordata</taxon>
        <taxon>Craniata</taxon>
        <taxon>Vertebrata</taxon>
        <taxon>Euteleostomi</taxon>
        <taxon>Archelosauria</taxon>
        <taxon>Archosauria</taxon>
        <taxon>Dinosauria</taxon>
        <taxon>Saurischia</taxon>
        <taxon>Theropoda</taxon>
        <taxon>Coelurosauria</taxon>
        <taxon>Aves</taxon>
        <taxon>Neognathae</taxon>
        <taxon>Galloanserae</taxon>
        <taxon>Anseriformes</taxon>
        <taxon>Anatidae</taxon>
        <taxon>Anatinae</taxon>
        <taxon>Anas</taxon>
    </lineage>
</organism>
<sequence length="179" mass="19258">MQVGGWGCSFLQAISSPNCGPGGSASSRRGFPASLRLADPLCRIVGAAEKRHPAQTPLPPPPQRAPKQLEQKFNARRTPRGQEQAEGKDKEPPEGGKASGGAEGATIPSTRPMLLTVRLDKTLGLCSKHINPTKQKERKQVNKRKAQTRKGEAEVDEERGIPHQQAAHNGPKSREQVPG</sequence>
<feature type="region of interest" description="Disordered" evidence="1">
    <location>
        <begin position="46"/>
        <end position="179"/>
    </location>
</feature>
<feature type="compositionally biased region" description="Basic and acidic residues" evidence="1">
    <location>
        <begin position="83"/>
        <end position="94"/>
    </location>
</feature>
<dbReference type="EMBL" id="KB743581">
    <property type="protein sequence ID" value="EOA97920.1"/>
    <property type="molecule type" value="Genomic_DNA"/>
</dbReference>
<gene>
    <name evidence="2" type="ORF">Anapl_10613</name>
</gene>
<feature type="region of interest" description="Disordered" evidence="1">
    <location>
        <begin position="12"/>
        <end position="31"/>
    </location>
</feature>
<dbReference type="AlphaFoldDB" id="R0JKX0"/>
<feature type="compositionally biased region" description="Basic and acidic residues" evidence="1">
    <location>
        <begin position="149"/>
        <end position="161"/>
    </location>
</feature>
<dbReference type="Proteomes" id="UP000296049">
    <property type="component" value="Unassembled WGS sequence"/>
</dbReference>
<accession>R0JKX0</accession>
<proteinExistence type="predicted"/>
<name>R0JKX0_ANAPL</name>
<keyword evidence="3" id="KW-1185">Reference proteome</keyword>